<dbReference type="CDD" id="cd03110">
    <property type="entry name" value="SIMIBI_bact_arch"/>
    <property type="match status" value="1"/>
</dbReference>
<dbReference type="Gene3D" id="3.30.70.20">
    <property type="match status" value="1"/>
</dbReference>
<dbReference type="Proteomes" id="UP000180254">
    <property type="component" value="Unassembled WGS sequence"/>
</dbReference>
<feature type="domain" description="4Fe-4S ferredoxin-type" evidence="4">
    <location>
        <begin position="58"/>
        <end position="77"/>
    </location>
</feature>
<dbReference type="RefSeq" id="WP_071060873.1">
    <property type="nucleotide sequence ID" value="NZ_MKIE01000001.1"/>
</dbReference>
<keyword evidence="3" id="KW-0411">Iron-sulfur</keyword>
<dbReference type="PANTHER" id="PTHR43534">
    <property type="entry name" value="MIND SUPERFAMILY P-LOOP ATPASE CONTAINING AN INSERTED FERREDOXIN DOMAIN"/>
    <property type="match status" value="1"/>
</dbReference>
<dbReference type="Gene3D" id="3.40.50.300">
    <property type="entry name" value="P-loop containing nucleotide triphosphate hydrolases"/>
    <property type="match status" value="1"/>
</dbReference>
<dbReference type="PROSITE" id="PS00198">
    <property type="entry name" value="4FE4S_FER_1"/>
    <property type="match status" value="1"/>
</dbReference>
<keyword evidence="6" id="KW-1185">Reference proteome</keyword>
<dbReference type="STRING" id="39480.EUAN_02760"/>
<dbReference type="AlphaFoldDB" id="A0A1S1VA13"/>
<evidence type="ECO:0000259" key="4">
    <source>
        <dbReference type="PROSITE" id="PS51379"/>
    </source>
</evidence>
<dbReference type="SUPFAM" id="SSF54862">
    <property type="entry name" value="4Fe-4S ferredoxins"/>
    <property type="match status" value="1"/>
</dbReference>
<protein>
    <submittedName>
        <fullName evidence="5">NADH-dependent phenylglyoxylate dehydrogenase subunit delta</fullName>
        <ecNumber evidence="5">1.2.1.58</ecNumber>
    </submittedName>
</protein>
<keyword evidence="1" id="KW-0479">Metal-binding</keyword>
<evidence type="ECO:0000313" key="5">
    <source>
        <dbReference type="EMBL" id="OHW63412.1"/>
    </source>
</evidence>
<evidence type="ECO:0000256" key="3">
    <source>
        <dbReference type="ARBA" id="ARBA00023014"/>
    </source>
</evidence>
<dbReference type="GO" id="GO:0051536">
    <property type="term" value="F:iron-sulfur cluster binding"/>
    <property type="evidence" value="ECO:0007669"/>
    <property type="project" value="UniProtKB-KW"/>
</dbReference>
<reference evidence="5 6" key="1">
    <citation type="submission" date="2016-09" db="EMBL/GenBank/DDBJ databases">
        <title>Genome sequence of Eubacterium angustum.</title>
        <authorList>
            <person name="Poehlein A."/>
            <person name="Daniel R."/>
        </authorList>
    </citation>
    <scope>NUCLEOTIDE SEQUENCE [LARGE SCALE GENOMIC DNA]</scope>
    <source>
        <strain evidence="5 6">DSM 1989</strain>
    </source>
</reference>
<sequence>MEIVVLSGKGGTGKTTVAIALSELMDKVTRVDCDVDAANMYMYYEGKLVEKKPYMGNLVAFVDYDKCNRCGLCTGYCEFDSIEIGDVDKMTCEGCGVCAIVCPQKAIELKPIKTAEMTVREVHNGKIVSAEMHIGSEGSGKLIAKLKKLAKEHTKEGEDIIIDGSPGIGCPVISSVTGSDLALMVVEPTKSGLSDYLRVQDLCDHFDIQTMVCINKYDINLEISNEIEAFCKRNDIALVGKIPFDDTVLKSIEELKPLVQYPESSAAKAVVEMWENIKRKLEE</sequence>
<name>A0A1S1VA13_9FIRM</name>
<dbReference type="EMBL" id="MKIE01000001">
    <property type="protein sequence ID" value="OHW63412.1"/>
    <property type="molecule type" value="Genomic_DNA"/>
</dbReference>
<dbReference type="PANTHER" id="PTHR43534:SF1">
    <property type="entry name" value="4FE-4S CLUSTER CONTAINING PARA FAMILY ATPASE PROTEIN"/>
    <property type="match status" value="1"/>
</dbReference>
<dbReference type="Pfam" id="PF00037">
    <property type="entry name" value="Fer4"/>
    <property type="match status" value="2"/>
</dbReference>
<dbReference type="InterPro" id="IPR017896">
    <property type="entry name" value="4Fe4S_Fe-S-bd"/>
</dbReference>
<keyword evidence="5" id="KW-0560">Oxidoreductase</keyword>
<evidence type="ECO:0000256" key="2">
    <source>
        <dbReference type="ARBA" id="ARBA00023004"/>
    </source>
</evidence>
<dbReference type="PROSITE" id="PS51379">
    <property type="entry name" value="4FE4S_FER_2"/>
    <property type="match status" value="2"/>
</dbReference>
<proteinExistence type="predicted"/>
<dbReference type="OrthoDB" id="9813995at2"/>
<dbReference type="SUPFAM" id="SSF52540">
    <property type="entry name" value="P-loop containing nucleoside triphosphate hydrolases"/>
    <property type="match status" value="1"/>
</dbReference>
<dbReference type="InterPro" id="IPR027417">
    <property type="entry name" value="P-loop_NTPase"/>
</dbReference>
<evidence type="ECO:0000313" key="6">
    <source>
        <dbReference type="Proteomes" id="UP000180254"/>
    </source>
</evidence>
<dbReference type="InterPro" id="IPR017900">
    <property type="entry name" value="4Fe4S_Fe_S_CS"/>
</dbReference>
<keyword evidence="2" id="KW-0408">Iron</keyword>
<gene>
    <name evidence="5" type="primary">padF</name>
    <name evidence="5" type="ORF">EUAN_02760</name>
</gene>
<feature type="domain" description="4Fe-4S ferredoxin-type" evidence="4">
    <location>
        <begin position="80"/>
        <end position="112"/>
    </location>
</feature>
<dbReference type="EC" id="1.2.1.58" evidence="5"/>
<dbReference type="GO" id="GO:0047110">
    <property type="term" value="F:phenylglyoxylate dehydrogenase (acylating) activity"/>
    <property type="evidence" value="ECO:0007669"/>
    <property type="project" value="UniProtKB-EC"/>
</dbReference>
<organism evidence="5 6">
    <name type="scientific">Andreesenia angusta</name>
    <dbReference type="NCBI Taxonomy" id="39480"/>
    <lineage>
        <taxon>Bacteria</taxon>
        <taxon>Bacillati</taxon>
        <taxon>Bacillota</taxon>
        <taxon>Tissierellia</taxon>
        <taxon>Tissierellales</taxon>
        <taxon>Gottschalkiaceae</taxon>
        <taxon>Andreesenia</taxon>
    </lineage>
</organism>
<dbReference type="GO" id="GO:0046872">
    <property type="term" value="F:metal ion binding"/>
    <property type="evidence" value="ECO:0007669"/>
    <property type="project" value="UniProtKB-KW"/>
</dbReference>
<evidence type="ECO:0000256" key="1">
    <source>
        <dbReference type="ARBA" id="ARBA00022723"/>
    </source>
</evidence>
<dbReference type="Pfam" id="PF01656">
    <property type="entry name" value="CbiA"/>
    <property type="match status" value="1"/>
</dbReference>
<dbReference type="InterPro" id="IPR002586">
    <property type="entry name" value="CobQ/CobB/MinD/ParA_Nub-bd_dom"/>
</dbReference>
<accession>A0A1S1VA13</accession>
<comment type="caution">
    <text evidence="5">The sequence shown here is derived from an EMBL/GenBank/DDBJ whole genome shotgun (WGS) entry which is preliminary data.</text>
</comment>